<evidence type="ECO:0000313" key="3">
    <source>
        <dbReference type="Proteomes" id="UP000324222"/>
    </source>
</evidence>
<sequence>MTQDTLASTPQVRDPTTDVREKSINKAKKFKKIHFSYLDVSPQQLHSFSGRRTEMTGESGA</sequence>
<name>A0A5B7F666_PORTR</name>
<reference evidence="2 3" key="1">
    <citation type="submission" date="2019-05" db="EMBL/GenBank/DDBJ databases">
        <title>Another draft genome of Portunus trituberculatus and its Hox gene families provides insights of decapod evolution.</title>
        <authorList>
            <person name="Jeong J.-H."/>
            <person name="Song I."/>
            <person name="Kim S."/>
            <person name="Choi T."/>
            <person name="Kim D."/>
            <person name="Ryu S."/>
            <person name="Kim W."/>
        </authorList>
    </citation>
    <scope>NUCLEOTIDE SEQUENCE [LARGE SCALE GENOMIC DNA]</scope>
    <source>
        <tissue evidence="2">Muscle</tissue>
    </source>
</reference>
<proteinExistence type="predicted"/>
<gene>
    <name evidence="2" type="ORF">E2C01_036204</name>
</gene>
<dbReference type="AlphaFoldDB" id="A0A5B7F666"/>
<accession>A0A5B7F666</accession>
<dbReference type="EMBL" id="VSRR010005491">
    <property type="protein sequence ID" value="MPC42581.1"/>
    <property type="molecule type" value="Genomic_DNA"/>
</dbReference>
<feature type="compositionally biased region" description="Polar residues" evidence="1">
    <location>
        <begin position="1"/>
        <end position="11"/>
    </location>
</feature>
<evidence type="ECO:0000256" key="1">
    <source>
        <dbReference type="SAM" id="MobiDB-lite"/>
    </source>
</evidence>
<feature type="region of interest" description="Disordered" evidence="1">
    <location>
        <begin position="1"/>
        <end position="21"/>
    </location>
</feature>
<comment type="caution">
    <text evidence="2">The sequence shown here is derived from an EMBL/GenBank/DDBJ whole genome shotgun (WGS) entry which is preliminary data.</text>
</comment>
<dbReference type="Proteomes" id="UP000324222">
    <property type="component" value="Unassembled WGS sequence"/>
</dbReference>
<evidence type="ECO:0000313" key="2">
    <source>
        <dbReference type="EMBL" id="MPC42581.1"/>
    </source>
</evidence>
<organism evidence="2 3">
    <name type="scientific">Portunus trituberculatus</name>
    <name type="common">Swimming crab</name>
    <name type="synonym">Neptunus trituberculatus</name>
    <dbReference type="NCBI Taxonomy" id="210409"/>
    <lineage>
        <taxon>Eukaryota</taxon>
        <taxon>Metazoa</taxon>
        <taxon>Ecdysozoa</taxon>
        <taxon>Arthropoda</taxon>
        <taxon>Crustacea</taxon>
        <taxon>Multicrustacea</taxon>
        <taxon>Malacostraca</taxon>
        <taxon>Eumalacostraca</taxon>
        <taxon>Eucarida</taxon>
        <taxon>Decapoda</taxon>
        <taxon>Pleocyemata</taxon>
        <taxon>Brachyura</taxon>
        <taxon>Eubrachyura</taxon>
        <taxon>Portunoidea</taxon>
        <taxon>Portunidae</taxon>
        <taxon>Portuninae</taxon>
        <taxon>Portunus</taxon>
    </lineage>
</organism>
<keyword evidence="3" id="KW-1185">Reference proteome</keyword>
<protein>
    <submittedName>
        <fullName evidence="2">Uncharacterized protein</fullName>
    </submittedName>
</protein>